<organism evidence="3 4">
    <name type="scientific">Dreissena polymorpha</name>
    <name type="common">Zebra mussel</name>
    <name type="synonym">Mytilus polymorpha</name>
    <dbReference type="NCBI Taxonomy" id="45954"/>
    <lineage>
        <taxon>Eukaryota</taxon>
        <taxon>Metazoa</taxon>
        <taxon>Spiralia</taxon>
        <taxon>Lophotrochozoa</taxon>
        <taxon>Mollusca</taxon>
        <taxon>Bivalvia</taxon>
        <taxon>Autobranchia</taxon>
        <taxon>Heteroconchia</taxon>
        <taxon>Euheterodonta</taxon>
        <taxon>Imparidentia</taxon>
        <taxon>Neoheterodontei</taxon>
        <taxon>Myida</taxon>
        <taxon>Dreissenoidea</taxon>
        <taxon>Dreissenidae</taxon>
        <taxon>Dreissena</taxon>
    </lineage>
</organism>
<reference evidence="3" key="1">
    <citation type="journal article" date="2019" name="bioRxiv">
        <title>The Genome of the Zebra Mussel, Dreissena polymorpha: A Resource for Invasive Species Research.</title>
        <authorList>
            <person name="McCartney M.A."/>
            <person name="Auch B."/>
            <person name="Kono T."/>
            <person name="Mallez S."/>
            <person name="Zhang Y."/>
            <person name="Obille A."/>
            <person name="Becker A."/>
            <person name="Abrahante J.E."/>
            <person name="Garbe J."/>
            <person name="Badalamenti J.P."/>
            <person name="Herman A."/>
            <person name="Mangelson H."/>
            <person name="Liachko I."/>
            <person name="Sullivan S."/>
            <person name="Sone E.D."/>
            <person name="Koren S."/>
            <person name="Silverstein K.A.T."/>
            <person name="Beckman K.B."/>
            <person name="Gohl D.M."/>
        </authorList>
    </citation>
    <scope>NUCLEOTIDE SEQUENCE</scope>
    <source>
        <strain evidence="3">Duluth1</strain>
        <tissue evidence="3">Whole animal</tissue>
    </source>
</reference>
<evidence type="ECO:0000256" key="1">
    <source>
        <dbReference type="SAM" id="MobiDB-lite"/>
    </source>
</evidence>
<dbReference type="EMBL" id="JAIWYP010000009">
    <property type="protein sequence ID" value="KAH3770399.1"/>
    <property type="molecule type" value="Genomic_DNA"/>
</dbReference>
<accession>A0A9D4E1L3</accession>
<comment type="caution">
    <text evidence="3">The sequence shown here is derived from an EMBL/GenBank/DDBJ whole genome shotgun (WGS) entry which is preliminary data.</text>
</comment>
<dbReference type="AlphaFoldDB" id="A0A9D4E1L3"/>
<gene>
    <name evidence="2" type="ORF">DPMN_073092</name>
    <name evidence="3" type="ORF">DPMN_171684</name>
</gene>
<keyword evidence="4" id="KW-1185">Reference proteome</keyword>
<dbReference type="Proteomes" id="UP000828390">
    <property type="component" value="Unassembled WGS sequence"/>
</dbReference>
<evidence type="ECO:0000313" key="2">
    <source>
        <dbReference type="EMBL" id="KAH3713303.1"/>
    </source>
</evidence>
<proteinExistence type="predicted"/>
<name>A0A9D4E1L3_DREPO</name>
<dbReference type="EMBL" id="JAIWYP010000014">
    <property type="protein sequence ID" value="KAH3713303.1"/>
    <property type="molecule type" value="Genomic_DNA"/>
</dbReference>
<sequence>MRKVYLLKNSRFGRDQQYPKEISSARSTLYKSEAAVDARANRRNVQIRYPARLFINGKCMQDMFPVWYEVLGSDRTGGVNMHKKEDGGQKTKSRINSSETIIDSVENSVFTDEKDTG</sequence>
<reference evidence="3" key="2">
    <citation type="submission" date="2020-11" db="EMBL/GenBank/DDBJ databases">
        <authorList>
            <person name="McCartney M.A."/>
            <person name="Auch B."/>
            <person name="Kono T."/>
            <person name="Mallez S."/>
            <person name="Becker A."/>
            <person name="Gohl D.M."/>
            <person name="Silverstein K.A.T."/>
            <person name="Koren S."/>
            <person name="Bechman K.B."/>
            <person name="Herman A."/>
            <person name="Abrahante J.E."/>
            <person name="Garbe J."/>
        </authorList>
    </citation>
    <scope>NUCLEOTIDE SEQUENCE</scope>
    <source>
        <strain evidence="3">Duluth1</strain>
        <tissue evidence="3">Whole animal</tissue>
    </source>
</reference>
<protein>
    <submittedName>
        <fullName evidence="3">Uncharacterized protein</fullName>
    </submittedName>
</protein>
<feature type="region of interest" description="Disordered" evidence="1">
    <location>
        <begin position="79"/>
        <end position="100"/>
    </location>
</feature>
<evidence type="ECO:0000313" key="3">
    <source>
        <dbReference type="EMBL" id="KAH3770399.1"/>
    </source>
</evidence>
<evidence type="ECO:0000313" key="4">
    <source>
        <dbReference type="Proteomes" id="UP000828390"/>
    </source>
</evidence>